<keyword evidence="1" id="KW-1133">Transmembrane helix</keyword>
<name>A0A9P5MYE1_9AGAM</name>
<gene>
    <name evidence="2" type="ORF">DFH94DRAFT_408206</name>
</gene>
<reference evidence="2" key="2">
    <citation type="journal article" date="2020" name="Nat. Commun.">
        <title>Large-scale genome sequencing of mycorrhizal fungi provides insights into the early evolution of symbiotic traits.</title>
        <authorList>
            <person name="Miyauchi S."/>
            <person name="Kiss E."/>
            <person name="Kuo A."/>
            <person name="Drula E."/>
            <person name="Kohler A."/>
            <person name="Sanchez-Garcia M."/>
            <person name="Morin E."/>
            <person name="Andreopoulos B."/>
            <person name="Barry K.W."/>
            <person name="Bonito G."/>
            <person name="Buee M."/>
            <person name="Carver A."/>
            <person name="Chen C."/>
            <person name="Cichocki N."/>
            <person name="Clum A."/>
            <person name="Culley D."/>
            <person name="Crous P.W."/>
            <person name="Fauchery L."/>
            <person name="Girlanda M."/>
            <person name="Hayes R.D."/>
            <person name="Keri Z."/>
            <person name="LaButti K."/>
            <person name="Lipzen A."/>
            <person name="Lombard V."/>
            <person name="Magnuson J."/>
            <person name="Maillard F."/>
            <person name="Murat C."/>
            <person name="Nolan M."/>
            <person name="Ohm R.A."/>
            <person name="Pangilinan J."/>
            <person name="Pereira M.F."/>
            <person name="Perotto S."/>
            <person name="Peter M."/>
            <person name="Pfister S."/>
            <person name="Riley R."/>
            <person name="Sitrit Y."/>
            <person name="Stielow J.B."/>
            <person name="Szollosi G."/>
            <person name="Zifcakova L."/>
            <person name="Stursova M."/>
            <person name="Spatafora J.W."/>
            <person name="Tedersoo L."/>
            <person name="Vaario L.M."/>
            <person name="Yamada A."/>
            <person name="Yan M."/>
            <person name="Wang P."/>
            <person name="Xu J."/>
            <person name="Bruns T."/>
            <person name="Baldrian P."/>
            <person name="Vilgalys R."/>
            <person name="Dunand C."/>
            <person name="Henrissat B."/>
            <person name="Grigoriev I.V."/>
            <person name="Hibbett D."/>
            <person name="Nagy L.G."/>
            <person name="Martin F.M."/>
        </authorList>
    </citation>
    <scope>NUCLEOTIDE SEQUENCE</scope>
    <source>
        <strain evidence="2">Prilba</strain>
    </source>
</reference>
<reference evidence="2" key="1">
    <citation type="submission" date="2019-10" db="EMBL/GenBank/DDBJ databases">
        <authorList>
            <consortium name="DOE Joint Genome Institute"/>
            <person name="Kuo A."/>
            <person name="Miyauchi S."/>
            <person name="Kiss E."/>
            <person name="Drula E."/>
            <person name="Kohler A."/>
            <person name="Sanchez-Garcia M."/>
            <person name="Andreopoulos B."/>
            <person name="Barry K.W."/>
            <person name="Bonito G."/>
            <person name="Buee M."/>
            <person name="Carver A."/>
            <person name="Chen C."/>
            <person name="Cichocki N."/>
            <person name="Clum A."/>
            <person name="Culley D."/>
            <person name="Crous P.W."/>
            <person name="Fauchery L."/>
            <person name="Girlanda M."/>
            <person name="Hayes R."/>
            <person name="Keri Z."/>
            <person name="LaButti K."/>
            <person name="Lipzen A."/>
            <person name="Lombard V."/>
            <person name="Magnuson J."/>
            <person name="Maillard F."/>
            <person name="Morin E."/>
            <person name="Murat C."/>
            <person name="Nolan M."/>
            <person name="Ohm R."/>
            <person name="Pangilinan J."/>
            <person name="Pereira M."/>
            <person name="Perotto S."/>
            <person name="Peter M."/>
            <person name="Riley R."/>
            <person name="Sitrit Y."/>
            <person name="Stielow B."/>
            <person name="Szollosi G."/>
            <person name="Zifcakova L."/>
            <person name="Stursova M."/>
            <person name="Spatafora J.W."/>
            <person name="Tedersoo L."/>
            <person name="Vaario L.-M."/>
            <person name="Yamada A."/>
            <person name="Yan M."/>
            <person name="Wang P."/>
            <person name="Xu J."/>
            <person name="Bruns T."/>
            <person name="Baldrian P."/>
            <person name="Vilgalys R."/>
            <person name="Henrissat B."/>
            <person name="Grigoriev I.V."/>
            <person name="Hibbett D."/>
            <person name="Nagy L.G."/>
            <person name="Martin F.M."/>
        </authorList>
    </citation>
    <scope>NUCLEOTIDE SEQUENCE</scope>
    <source>
        <strain evidence="2">Prilba</strain>
    </source>
</reference>
<organism evidence="2 3">
    <name type="scientific">Russula ochroleuca</name>
    <dbReference type="NCBI Taxonomy" id="152965"/>
    <lineage>
        <taxon>Eukaryota</taxon>
        <taxon>Fungi</taxon>
        <taxon>Dikarya</taxon>
        <taxon>Basidiomycota</taxon>
        <taxon>Agaricomycotina</taxon>
        <taxon>Agaricomycetes</taxon>
        <taxon>Russulales</taxon>
        <taxon>Russulaceae</taxon>
        <taxon>Russula</taxon>
    </lineage>
</organism>
<evidence type="ECO:0000313" key="2">
    <source>
        <dbReference type="EMBL" id="KAF8481797.1"/>
    </source>
</evidence>
<evidence type="ECO:0000256" key="1">
    <source>
        <dbReference type="SAM" id="Phobius"/>
    </source>
</evidence>
<accession>A0A9P5MYE1</accession>
<dbReference type="EMBL" id="WHVB01000006">
    <property type="protein sequence ID" value="KAF8481797.1"/>
    <property type="molecule type" value="Genomic_DNA"/>
</dbReference>
<evidence type="ECO:0000313" key="3">
    <source>
        <dbReference type="Proteomes" id="UP000759537"/>
    </source>
</evidence>
<keyword evidence="1" id="KW-0472">Membrane</keyword>
<feature type="transmembrane region" description="Helical" evidence="1">
    <location>
        <begin position="6"/>
        <end position="26"/>
    </location>
</feature>
<dbReference type="AlphaFoldDB" id="A0A9P5MYE1"/>
<protein>
    <submittedName>
        <fullName evidence="2">Uncharacterized protein</fullName>
    </submittedName>
</protein>
<dbReference type="OrthoDB" id="2340858at2759"/>
<sequence length="152" mass="16866">MAAVAFVMNPTFLGSTWSMLIIINMLQFDPRKVSHVLFSVQPRDQTSSGRMAPIVEIPTNRIKEIMSYAAASVAAQERICFYQTISSQPLLKESAGQMFERFVISWLASGTLRCLTIVLHLALGAFDACPFAKLSGRGPVDVPYQEEGFEKM</sequence>
<comment type="caution">
    <text evidence="2">The sequence shown here is derived from an EMBL/GenBank/DDBJ whole genome shotgun (WGS) entry which is preliminary data.</text>
</comment>
<keyword evidence="3" id="KW-1185">Reference proteome</keyword>
<keyword evidence="1" id="KW-0812">Transmembrane</keyword>
<proteinExistence type="predicted"/>
<dbReference type="Proteomes" id="UP000759537">
    <property type="component" value="Unassembled WGS sequence"/>
</dbReference>